<organism evidence="1 2">
    <name type="scientific">Brachionus plicatilis</name>
    <name type="common">Marine rotifer</name>
    <name type="synonym">Brachionus muelleri</name>
    <dbReference type="NCBI Taxonomy" id="10195"/>
    <lineage>
        <taxon>Eukaryota</taxon>
        <taxon>Metazoa</taxon>
        <taxon>Spiralia</taxon>
        <taxon>Gnathifera</taxon>
        <taxon>Rotifera</taxon>
        <taxon>Eurotatoria</taxon>
        <taxon>Monogononta</taxon>
        <taxon>Pseudotrocha</taxon>
        <taxon>Ploima</taxon>
        <taxon>Brachionidae</taxon>
        <taxon>Brachionus</taxon>
    </lineage>
</organism>
<evidence type="ECO:0000313" key="1">
    <source>
        <dbReference type="EMBL" id="RNA20764.1"/>
    </source>
</evidence>
<gene>
    <name evidence="1" type="ORF">BpHYR1_031433</name>
</gene>
<keyword evidence="2" id="KW-1185">Reference proteome</keyword>
<proteinExistence type="predicted"/>
<comment type="caution">
    <text evidence="1">The sequence shown here is derived from an EMBL/GenBank/DDBJ whole genome shotgun (WGS) entry which is preliminary data.</text>
</comment>
<dbReference type="EMBL" id="REGN01003787">
    <property type="protein sequence ID" value="RNA20764.1"/>
    <property type="molecule type" value="Genomic_DNA"/>
</dbReference>
<name>A0A3M7RBJ4_BRAPC</name>
<accession>A0A3M7RBJ4</accession>
<reference evidence="1 2" key="1">
    <citation type="journal article" date="2018" name="Sci. Rep.">
        <title>Genomic signatures of local adaptation to the degree of environmental predictability in rotifers.</title>
        <authorList>
            <person name="Franch-Gras L."/>
            <person name="Hahn C."/>
            <person name="Garcia-Roger E.M."/>
            <person name="Carmona M.J."/>
            <person name="Serra M."/>
            <person name="Gomez A."/>
        </authorList>
    </citation>
    <scope>NUCLEOTIDE SEQUENCE [LARGE SCALE GENOMIC DNA]</scope>
    <source>
        <strain evidence="1">HYR1</strain>
    </source>
</reference>
<sequence>MSIKRYTKKNIVCLTDKNPKKNGVNSLTRNTRIKDNTRMTSNSLFFYAFSKKPKNMAIY</sequence>
<protein>
    <submittedName>
        <fullName evidence="1">Uncharacterized protein</fullName>
    </submittedName>
</protein>
<dbReference type="AlphaFoldDB" id="A0A3M7RBJ4"/>
<evidence type="ECO:0000313" key="2">
    <source>
        <dbReference type="Proteomes" id="UP000276133"/>
    </source>
</evidence>
<dbReference type="Proteomes" id="UP000276133">
    <property type="component" value="Unassembled WGS sequence"/>
</dbReference>